<dbReference type="GO" id="GO:0005829">
    <property type="term" value="C:cytosol"/>
    <property type="evidence" value="ECO:0007669"/>
    <property type="project" value="TreeGrafter"/>
</dbReference>
<dbReference type="GO" id="GO:0042840">
    <property type="term" value="P:D-glucuronate catabolic process"/>
    <property type="evidence" value="ECO:0007669"/>
    <property type="project" value="TreeGrafter"/>
</dbReference>
<comment type="similarity">
    <text evidence="1">Belongs to the carbohydrate kinase PfkB family.</text>
</comment>
<sequence>MQQTLLSVGEAMIEMSAGTNGQWRMGFAGDTLNTAAHARAHLGSDWRVSYFTALGTDRYSDALRAFIDERGIETDRIMTIDDRRPGLYFIHQEAGDRHFTYWRDRSAARLLASDATALQTAFANVAMIYVSGITLAILDAAGREALFAALETARRSGARICFDPNIRPVLWSGEEKIRQTLQHFASVCDIVLPTYGDEAGIFNDKDITATRDRYLGWGAREIVVKNGSEAALASADGQEVSVDPTPVSAVVDATGAGDSFNGAYVAARIQGASLQEAVEKAHQVAAICIGHHGALPS</sequence>
<proteinExistence type="inferred from homology"/>
<dbReference type="InterPro" id="IPR050306">
    <property type="entry name" value="PfkB_Carbo_kinase"/>
</dbReference>
<dbReference type="PANTHER" id="PTHR43085">
    <property type="entry name" value="HEXOKINASE FAMILY MEMBER"/>
    <property type="match status" value="1"/>
</dbReference>
<keyword evidence="6" id="KW-1185">Reference proteome</keyword>
<dbReference type="EMBL" id="BMZQ01000001">
    <property type="protein sequence ID" value="GHD12391.1"/>
    <property type="molecule type" value="Genomic_DNA"/>
</dbReference>
<dbReference type="Proteomes" id="UP000630142">
    <property type="component" value="Unassembled WGS sequence"/>
</dbReference>
<dbReference type="Pfam" id="PF00294">
    <property type="entry name" value="PfkB"/>
    <property type="match status" value="1"/>
</dbReference>
<keyword evidence="2" id="KW-0808">Transferase</keyword>
<organism evidence="5 6">
    <name type="scientific">Tianweitania populi</name>
    <dbReference type="NCBI Taxonomy" id="1607949"/>
    <lineage>
        <taxon>Bacteria</taxon>
        <taxon>Pseudomonadati</taxon>
        <taxon>Pseudomonadota</taxon>
        <taxon>Alphaproteobacteria</taxon>
        <taxon>Hyphomicrobiales</taxon>
        <taxon>Phyllobacteriaceae</taxon>
        <taxon>Tianweitania</taxon>
    </lineage>
</organism>
<dbReference type="CDD" id="cd01166">
    <property type="entry name" value="KdgK"/>
    <property type="match status" value="1"/>
</dbReference>
<reference evidence="5" key="2">
    <citation type="submission" date="2020-09" db="EMBL/GenBank/DDBJ databases">
        <authorList>
            <person name="Sun Q."/>
            <person name="Kim S."/>
        </authorList>
    </citation>
    <scope>NUCLEOTIDE SEQUENCE</scope>
    <source>
        <strain evidence="5">KCTC 42249</strain>
    </source>
</reference>
<accession>A0A8J3GKE5</accession>
<evidence type="ECO:0000256" key="1">
    <source>
        <dbReference type="ARBA" id="ARBA00010688"/>
    </source>
</evidence>
<evidence type="ECO:0000256" key="3">
    <source>
        <dbReference type="ARBA" id="ARBA00022777"/>
    </source>
</evidence>
<dbReference type="Gene3D" id="3.40.1190.20">
    <property type="match status" value="1"/>
</dbReference>
<comment type="caution">
    <text evidence="5">The sequence shown here is derived from an EMBL/GenBank/DDBJ whole genome shotgun (WGS) entry which is preliminary data.</text>
</comment>
<dbReference type="GO" id="GO:0008673">
    <property type="term" value="F:2-dehydro-3-deoxygluconokinase activity"/>
    <property type="evidence" value="ECO:0007669"/>
    <property type="project" value="TreeGrafter"/>
</dbReference>
<dbReference type="GO" id="GO:0006974">
    <property type="term" value="P:DNA damage response"/>
    <property type="evidence" value="ECO:0007669"/>
    <property type="project" value="TreeGrafter"/>
</dbReference>
<dbReference type="AlphaFoldDB" id="A0A8J3GKE5"/>
<evidence type="ECO:0000313" key="6">
    <source>
        <dbReference type="Proteomes" id="UP000630142"/>
    </source>
</evidence>
<reference evidence="5" key="1">
    <citation type="journal article" date="2014" name="Int. J. Syst. Evol. Microbiol.">
        <title>Complete genome sequence of Corynebacterium casei LMG S-19264T (=DSM 44701T), isolated from a smear-ripened cheese.</title>
        <authorList>
            <consortium name="US DOE Joint Genome Institute (JGI-PGF)"/>
            <person name="Walter F."/>
            <person name="Albersmeier A."/>
            <person name="Kalinowski J."/>
            <person name="Ruckert C."/>
        </authorList>
    </citation>
    <scope>NUCLEOTIDE SEQUENCE</scope>
    <source>
        <strain evidence="5">KCTC 42249</strain>
    </source>
</reference>
<evidence type="ECO:0000313" key="5">
    <source>
        <dbReference type="EMBL" id="GHD12391.1"/>
    </source>
</evidence>
<dbReference type="InterPro" id="IPR011611">
    <property type="entry name" value="PfkB_dom"/>
</dbReference>
<evidence type="ECO:0000256" key="2">
    <source>
        <dbReference type="ARBA" id="ARBA00022679"/>
    </source>
</evidence>
<dbReference type="GO" id="GO:0019698">
    <property type="term" value="P:D-galacturonate catabolic process"/>
    <property type="evidence" value="ECO:0007669"/>
    <property type="project" value="TreeGrafter"/>
</dbReference>
<feature type="domain" description="Carbohydrate kinase PfkB" evidence="4">
    <location>
        <begin position="4"/>
        <end position="294"/>
    </location>
</feature>
<evidence type="ECO:0000259" key="4">
    <source>
        <dbReference type="Pfam" id="PF00294"/>
    </source>
</evidence>
<dbReference type="PANTHER" id="PTHR43085:SF15">
    <property type="entry name" value="2-DEHYDRO-3-DEOXYGLUCONOKINASE"/>
    <property type="match status" value="1"/>
</dbReference>
<keyword evidence="3" id="KW-0418">Kinase</keyword>
<protein>
    <submittedName>
        <fullName evidence="5">2-dehydro-3-deoxygluconokinase</fullName>
    </submittedName>
</protein>
<gene>
    <name evidence="5" type="ORF">GCM10016234_16630</name>
</gene>
<name>A0A8J3GKE5_9HYPH</name>
<dbReference type="SUPFAM" id="SSF53613">
    <property type="entry name" value="Ribokinase-like"/>
    <property type="match status" value="1"/>
</dbReference>
<dbReference type="RefSeq" id="WP_189502962.1">
    <property type="nucleotide sequence ID" value="NZ_BMZQ01000001.1"/>
</dbReference>
<dbReference type="InterPro" id="IPR029056">
    <property type="entry name" value="Ribokinase-like"/>
</dbReference>